<name>A0A8S8XE60_9PROT</name>
<accession>A0A8S8XE60</accession>
<reference evidence="2" key="1">
    <citation type="submission" date="2021-02" db="EMBL/GenBank/DDBJ databases">
        <title>Genome sequence of Rhodospirillales sp. strain TMPK1 isolated from soil.</title>
        <authorList>
            <person name="Nakai R."/>
            <person name="Kusada H."/>
            <person name="Tamaki H."/>
        </authorList>
    </citation>
    <scope>NUCLEOTIDE SEQUENCE</scope>
    <source>
        <strain evidence="2">TMPK1</strain>
    </source>
</reference>
<keyword evidence="1" id="KW-0472">Membrane</keyword>
<dbReference type="RefSeq" id="WP_420244155.1">
    <property type="nucleotide sequence ID" value="NZ_BOPV01000001.1"/>
</dbReference>
<keyword evidence="3" id="KW-1185">Reference proteome</keyword>
<keyword evidence="1" id="KW-1133">Transmembrane helix</keyword>
<organism evidence="2 3">
    <name type="scientific">Roseiterribacter gracilis</name>
    <dbReference type="NCBI Taxonomy" id="2812848"/>
    <lineage>
        <taxon>Bacteria</taxon>
        <taxon>Pseudomonadati</taxon>
        <taxon>Pseudomonadota</taxon>
        <taxon>Alphaproteobacteria</taxon>
        <taxon>Rhodospirillales</taxon>
        <taxon>Roseiterribacteraceae</taxon>
        <taxon>Roseiterribacter</taxon>
    </lineage>
</organism>
<dbReference type="Proteomes" id="UP000681075">
    <property type="component" value="Unassembled WGS sequence"/>
</dbReference>
<dbReference type="AlphaFoldDB" id="A0A8S8XE60"/>
<evidence type="ECO:0000313" key="2">
    <source>
        <dbReference type="EMBL" id="GIL40904.1"/>
    </source>
</evidence>
<evidence type="ECO:0000256" key="1">
    <source>
        <dbReference type="SAM" id="Phobius"/>
    </source>
</evidence>
<evidence type="ECO:0000313" key="3">
    <source>
        <dbReference type="Proteomes" id="UP000681075"/>
    </source>
</evidence>
<protein>
    <submittedName>
        <fullName evidence="2">Uncharacterized protein</fullName>
    </submittedName>
</protein>
<proteinExistence type="predicted"/>
<comment type="caution">
    <text evidence="2">The sequence shown here is derived from an EMBL/GenBank/DDBJ whole genome shotgun (WGS) entry which is preliminary data.</text>
</comment>
<feature type="transmembrane region" description="Helical" evidence="1">
    <location>
        <begin position="6"/>
        <end position="27"/>
    </location>
</feature>
<dbReference type="EMBL" id="BOPV01000001">
    <property type="protein sequence ID" value="GIL40904.1"/>
    <property type="molecule type" value="Genomic_DNA"/>
</dbReference>
<sequence length="193" mass="20772">MPELSQGAWIVVGAVLFGLIALPVLALSRRRKARNTRVMVRPTQGKNTVPKIRDFRDWLLEQTPPYILVSGAKASARYYVGYLDGVASIIARNDGADPDTMVIKTIAAMEAMKLLGDPGQRDSQLQEGLELLAQALLTSPGQKGRADGMADAEVAVKAAQLHDTAHFERFAAHFEFKFPTAAAATVASQATAP</sequence>
<gene>
    <name evidence="2" type="ORF">TMPK1_31410</name>
</gene>
<keyword evidence="1" id="KW-0812">Transmembrane</keyword>